<keyword evidence="1" id="KW-0812">Transmembrane</keyword>
<evidence type="ECO:0000313" key="2">
    <source>
        <dbReference type="EMBL" id="MBD7999201.1"/>
    </source>
</evidence>
<dbReference type="Pfam" id="PF10066">
    <property type="entry name" value="DUF2304"/>
    <property type="match status" value="1"/>
</dbReference>
<keyword evidence="3" id="KW-1185">Reference proteome</keyword>
<comment type="caution">
    <text evidence="2">The sequence shown here is derived from an EMBL/GenBank/DDBJ whole genome shotgun (WGS) entry which is preliminary data.</text>
</comment>
<feature type="transmembrane region" description="Helical" evidence="1">
    <location>
        <begin position="34"/>
        <end position="55"/>
    </location>
</feature>
<gene>
    <name evidence="2" type="ORF">H9640_11625</name>
</gene>
<sequence>MKLYFLALAVCVVAVLFLVAMLRTRRLKEKYAAAWLVLALAVCVVGAFPAVVEAIARLVGVATPSNLLFAAALAVLLGVCIQMSVELTTLEEETRTLAEEVAMLRLDLERRLPSETVTGAAPGRDVEVDER</sequence>
<dbReference type="EMBL" id="JACSQE010000008">
    <property type="protein sequence ID" value="MBD7999201.1"/>
    <property type="molecule type" value="Genomic_DNA"/>
</dbReference>
<accession>A0ABR8V3R6</accession>
<organism evidence="2 3">
    <name type="scientific">Oerskovia gallyi</name>
    <dbReference type="NCBI Taxonomy" id="2762226"/>
    <lineage>
        <taxon>Bacteria</taxon>
        <taxon>Bacillati</taxon>
        <taxon>Actinomycetota</taxon>
        <taxon>Actinomycetes</taxon>
        <taxon>Micrococcales</taxon>
        <taxon>Cellulomonadaceae</taxon>
        <taxon>Oerskovia</taxon>
    </lineage>
</organism>
<proteinExistence type="predicted"/>
<dbReference type="RefSeq" id="WP_191790857.1">
    <property type="nucleotide sequence ID" value="NZ_JACSQE010000008.1"/>
</dbReference>
<protein>
    <submittedName>
        <fullName evidence="2">DUF2304 domain-containing protein</fullName>
    </submittedName>
</protein>
<dbReference type="InterPro" id="IPR019277">
    <property type="entry name" value="DUF2304"/>
</dbReference>
<evidence type="ECO:0000256" key="1">
    <source>
        <dbReference type="SAM" id="Phobius"/>
    </source>
</evidence>
<reference evidence="2 3" key="1">
    <citation type="submission" date="2020-08" db="EMBL/GenBank/DDBJ databases">
        <title>A Genomic Blueprint of the Chicken Gut Microbiome.</title>
        <authorList>
            <person name="Gilroy R."/>
            <person name="Ravi A."/>
            <person name="Getino M."/>
            <person name="Pursley I."/>
            <person name="Horton D.L."/>
            <person name="Alikhan N.-F."/>
            <person name="Baker D."/>
            <person name="Gharbi K."/>
            <person name="Hall N."/>
            <person name="Watson M."/>
            <person name="Adriaenssens E.M."/>
            <person name="Foster-Nyarko E."/>
            <person name="Jarju S."/>
            <person name="Secka A."/>
            <person name="Antonio M."/>
            <person name="Oren A."/>
            <person name="Chaudhuri R."/>
            <person name="La Ragione R.M."/>
            <person name="Hildebrand F."/>
            <person name="Pallen M.J."/>
        </authorList>
    </citation>
    <scope>NUCLEOTIDE SEQUENCE [LARGE SCALE GENOMIC DNA]</scope>
    <source>
        <strain evidence="2 3">Sa2CUA8</strain>
    </source>
</reference>
<feature type="transmembrane region" description="Helical" evidence="1">
    <location>
        <begin position="67"/>
        <end position="85"/>
    </location>
</feature>
<keyword evidence="1" id="KW-0472">Membrane</keyword>
<feature type="transmembrane region" description="Helical" evidence="1">
    <location>
        <begin position="6"/>
        <end position="22"/>
    </location>
</feature>
<name>A0ABR8V3R6_9CELL</name>
<keyword evidence="1" id="KW-1133">Transmembrane helix</keyword>
<dbReference type="Proteomes" id="UP000633601">
    <property type="component" value="Unassembled WGS sequence"/>
</dbReference>
<evidence type="ECO:0000313" key="3">
    <source>
        <dbReference type="Proteomes" id="UP000633601"/>
    </source>
</evidence>